<proteinExistence type="predicted"/>
<comment type="caution">
    <text evidence="1">The sequence shown here is derived from an EMBL/GenBank/DDBJ whole genome shotgun (WGS) entry which is preliminary data.</text>
</comment>
<gene>
    <name evidence="1" type="ORF">ACFYXQ_26145</name>
</gene>
<evidence type="ECO:0000313" key="1">
    <source>
        <dbReference type="EMBL" id="MFF3571264.1"/>
    </source>
</evidence>
<dbReference type="SUPFAM" id="SSF54862">
    <property type="entry name" value="4Fe-4S ferredoxins"/>
    <property type="match status" value="1"/>
</dbReference>
<name>A0ABW6S7S4_9NOCA</name>
<dbReference type="Gene3D" id="3.30.70.20">
    <property type="match status" value="1"/>
</dbReference>
<accession>A0ABW6S7S4</accession>
<dbReference type="RefSeq" id="WP_387405295.1">
    <property type="nucleotide sequence ID" value="NZ_JBIAQY010000009.1"/>
</dbReference>
<sequence length="80" mass="9083">MSCAEQEQGESRLHIDWTRCDGRGVCSELLPEVLGRDDWGYPLTHDHRDPVVGPNRTAAARDAVELCPRLALRLDRMRRG</sequence>
<protein>
    <submittedName>
        <fullName evidence="1">Ferredoxin</fullName>
    </submittedName>
</protein>
<dbReference type="Pfam" id="PF13459">
    <property type="entry name" value="Fer4_15"/>
    <property type="match status" value="1"/>
</dbReference>
<organism evidence="1 2">
    <name type="scientific">Nocardia jiangxiensis</name>
    <dbReference type="NCBI Taxonomy" id="282685"/>
    <lineage>
        <taxon>Bacteria</taxon>
        <taxon>Bacillati</taxon>
        <taxon>Actinomycetota</taxon>
        <taxon>Actinomycetes</taxon>
        <taxon>Mycobacteriales</taxon>
        <taxon>Nocardiaceae</taxon>
        <taxon>Nocardia</taxon>
    </lineage>
</organism>
<reference evidence="1 2" key="1">
    <citation type="submission" date="2024-10" db="EMBL/GenBank/DDBJ databases">
        <title>The Natural Products Discovery Center: Release of the First 8490 Sequenced Strains for Exploring Actinobacteria Biosynthetic Diversity.</title>
        <authorList>
            <person name="Kalkreuter E."/>
            <person name="Kautsar S.A."/>
            <person name="Yang D."/>
            <person name="Bader C.D."/>
            <person name="Teijaro C.N."/>
            <person name="Fluegel L."/>
            <person name="Davis C.M."/>
            <person name="Simpson J.R."/>
            <person name="Lauterbach L."/>
            <person name="Steele A.D."/>
            <person name="Gui C."/>
            <person name="Meng S."/>
            <person name="Li G."/>
            <person name="Viehrig K."/>
            <person name="Ye F."/>
            <person name="Su P."/>
            <person name="Kiefer A.F."/>
            <person name="Nichols A."/>
            <person name="Cepeda A.J."/>
            <person name="Yan W."/>
            <person name="Fan B."/>
            <person name="Jiang Y."/>
            <person name="Adhikari A."/>
            <person name="Zheng C.-J."/>
            <person name="Schuster L."/>
            <person name="Cowan T.M."/>
            <person name="Smanski M.J."/>
            <person name="Chevrette M.G."/>
            <person name="De Carvalho L.P.S."/>
            <person name="Shen B."/>
        </authorList>
    </citation>
    <scope>NUCLEOTIDE SEQUENCE [LARGE SCALE GENOMIC DNA]</scope>
    <source>
        <strain evidence="1 2">NPDC002593</strain>
    </source>
</reference>
<dbReference type="EMBL" id="JBIAQY010000009">
    <property type="protein sequence ID" value="MFF3571264.1"/>
    <property type="molecule type" value="Genomic_DNA"/>
</dbReference>
<evidence type="ECO:0000313" key="2">
    <source>
        <dbReference type="Proteomes" id="UP001601992"/>
    </source>
</evidence>
<dbReference type="Proteomes" id="UP001601992">
    <property type="component" value="Unassembled WGS sequence"/>
</dbReference>
<keyword evidence="2" id="KW-1185">Reference proteome</keyword>